<reference evidence="1" key="2">
    <citation type="journal article" date="2015" name="Data Brief">
        <title>Shoot transcriptome of the giant reed, Arundo donax.</title>
        <authorList>
            <person name="Barrero R.A."/>
            <person name="Guerrero F.D."/>
            <person name="Moolhuijzen P."/>
            <person name="Goolsby J.A."/>
            <person name="Tidwell J."/>
            <person name="Bellgard S.E."/>
            <person name="Bellgard M.I."/>
        </authorList>
    </citation>
    <scope>NUCLEOTIDE SEQUENCE</scope>
    <source>
        <tissue evidence="1">Shoot tissue taken approximately 20 cm above the soil surface</tissue>
    </source>
</reference>
<evidence type="ECO:0000313" key="1">
    <source>
        <dbReference type="EMBL" id="JAE31163.1"/>
    </source>
</evidence>
<accession>A0A0A9HE44</accession>
<proteinExistence type="predicted"/>
<protein>
    <submittedName>
        <fullName evidence="1">Uncharacterized protein</fullName>
    </submittedName>
</protein>
<reference evidence="1" key="1">
    <citation type="submission" date="2014-09" db="EMBL/GenBank/DDBJ databases">
        <authorList>
            <person name="Magalhaes I.L.F."/>
            <person name="Oliveira U."/>
            <person name="Santos F.R."/>
            <person name="Vidigal T.H.D.A."/>
            <person name="Brescovit A.D."/>
            <person name="Santos A.J."/>
        </authorList>
    </citation>
    <scope>NUCLEOTIDE SEQUENCE</scope>
    <source>
        <tissue evidence="1">Shoot tissue taken approximately 20 cm above the soil surface</tissue>
    </source>
</reference>
<dbReference type="AlphaFoldDB" id="A0A0A9HE44"/>
<dbReference type="EMBL" id="GBRH01166733">
    <property type="protein sequence ID" value="JAE31163.1"/>
    <property type="molecule type" value="Transcribed_RNA"/>
</dbReference>
<name>A0A0A9HE44_ARUDO</name>
<organism evidence="1">
    <name type="scientific">Arundo donax</name>
    <name type="common">Giant reed</name>
    <name type="synonym">Donax arundinaceus</name>
    <dbReference type="NCBI Taxonomy" id="35708"/>
    <lineage>
        <taxon>Eukaryota</taxon>
        <taxon>Viridiplantae</taxon>
        <taxon>Streptophyta</taxon>
        <taxon>Embryophyta</taxon>
        <taxon>Tracheophyta</taxon>
        <taxon>Spermatophyta</taxon>
        <taxon>Magnoliopsida</taxon>
        <taxon>Liliopsida</taxon>
        <taxon>Poales</taxon>
        <taxon>Poaceae</taxon>
        <taxon>PACMAD clade</taxon>
        <taxon>Arundinoideae</taxon>
        <taxon>Arundineae</taxon>
        <taxon>Arundo</taxon>
    </lineage>
</organism>
<sequence>MCLYVGEGMDHEVTKERKLLLKLVEWTLRNFRQSANWE</sequence>